<proteinExistence type="predicted"/>
<evidence type="ECO:0000313" key="2">
    <source>
        <dbReference type="EMBL" id="EFP01468.1"/>
    </source>
</evidence>
<dbReference type="EMBL" id="DS268443">
    <property type="protein sequence ID" value="EFP01468.1"/>
    <property type="molecule type" value="Genomic_DNA"/>
</dbReference>
<dbReference type="CTD" id="9809271"/>
<dbReference type="OrthoDB" id="5789665at2759"/>
<dbReference type="OMA" id="HEWIRDV"/>
<dbReference type="RefSeq" id="XP_003104817.2">
    <property type="nucleotide sequence ID" value="XM_003104769.2"/>
</dbReference>
<evidence type="ECO:0000313" key="3">
    <source>
        <dbReference type="Proteomes" id="UP000008281"/>
    </source>
</evidence>
<dbReference type="InParanoid" id="E3MGA2"/>
<dbReference type="InterPro" id="IPR055899">
    <property type="entry name" value="DUF7476"/>
</dbReference>
<dbReference type="STRING" id="31234.E3MGA2"/>
<keyword evidence="3" id="KW-1185">Reference proteome</keyword>
<dbReference type="GeneID" id="9809271"/>
<name>E3MGA2_CAERE</name>
<dbReference type="Pfam" id="PF24288">
    <property type="entry name" value="DUF7476"/>
    <property type="match status" value="1"/>
</dbReference>
<organism evidence="3">
    <name type="scientific">Caenorhabditis remanei</name>
    <name type="common">Caenorhabditis vulgaris</name>
    <dbReference type="NCBI Taxonomy" id="31234"/>
    <lineage>
        <taxon>Eukaryota</taxon>
        <taxon>Metazoa</taxon>
        <taxon>Ecdysozoa</taxon>
        <taxon>Nematoda</taxon>
        <taxon>Chromadorea</taxon>
        <taxon>Rhabditida</taxon>
        <taxon>Rhabditina</taxon>
        <taxon>Rhabditomorpha</taxon>
        <taxon>Rhabditoidea</taxon>
        <taxon>Rhabditidae</taxon>
        <taxon>Peloderinae</taxon>
        <taxon>Caenorhabditis</taxon>
    </lineage>
</organism>
<dbReference type="KEGG" id="crq:GCK72_002194"/>
<feature type="region of interest" description="Disordered" evidence="1">
    <location>
        <begin position="648"/>
        <end position="676"/>
    </location>
</feature>
<dbReference type="Proteomes" id="UP000008281">
    <property type="component" value="Unassembled WGS sequence"/>
</dbReference>
<sequence>MHVHKYGIVIHQRLRETTYKWKVAILTGSVSSHGCIDVLPDRFPFPQDVKPGVSVKAKFDDEQADDPSVVSLCSNHEWIRDVEVINSNAVIFIIVRFDAECLSRSFYQENTNIEYYIIQNDDTDLRRIAIPKVVLDAELAGRSPLQKRDEPLVYRVGVSWDPLLFEGGTRAHWRYFPDLPLVPIFELYYRDTTLPYLSESMTYGVLEGIVIAQNECGALYWTVGMGCAVLSNFTRATEMPPLGSVNFVLVKRCLPETSFGFPCCYELLPDIRNYSWEEKRFKIITDEKSGSVYIEAHCKCVPMTENWGQPFAMSVPYIGKIYRGLECYKDMICAGIEYYFRIEFRKFKNDGEMENECDSFVPVIVDLCLKEDEFIKCRVISISHELKTYFAVLEPTGEVFQRLKNKIDFVAIPFRVLHCAKSIYLEDEELMLDCFTVRIRLPMSDHKVADAIHVESSSRSQRNHTQLPRITQEIHLKLATLVERLKKLKNGTEKSPMKSEPTIDAFEMDGTKFSDSKMDNSGMNCSTPTIPYTEERPRNQDEWEIGRQSNDITRESSQFSGEVIITESFFASTAPSTTTFVQYPESYISTYNDRIAGEVVTESVFESSNSSFSCDSPKKAAIEVDKIGAYHPERRTPTRNSMFSYNMNPGSRPRGFGPSNYNHQGPTSPGKDNRRPRAIKFGSRQLRCRKNHKDVLEEMAYRFMATRLMFVENDRRAIESWSRKPTAKVTKTKKTLTFVIPIERIRTHQELDRRICRYTSLIRFVVLDKVMNVCDSSVVVPFGGDFPVVPKDFELGNRYKVEHFSFLGDNMCRFGGFAAGLNNYLFYLETPSTTLTNPRTIENKRGQEYVQLETIVSRPSTPVVHSEIFELWSCEHCPGYVLVELKPELRDILETIDAKVYDQYTYSAIIEPLAGGPMEASILVEDEDQDGEMDVFVFWRLVVEFSSVVHLPKLISRGEKYIPKRDYSKREVGGIAVKDYGMWKTLHINSQLAQAKMDRLRALNDPRIRMIDGPDLKPELKERKVDEDKRRASMFEAMESFAESLPELQEKGMFQSVFIEDFKQEIEKLIPLDDGHHDHQKKKRIYSLEVGMNYITKILLTGSTYRIMNGFKEHVSLLRILAECIGLNATYIKKTDDVKKMLVYFRKNKLTSCN</sequence>
<dbReference type="HOGENOM" id="CLU_268985_0_0_1"/>
<gene>
    <name evidence="2" type="ORF">CRE_23890</name>
</gene>
<evidence type="ECO:0000256" key="1">
    <source>
        <dbReference type="SAM" id="MobiDB-lite"/>
    </source>
</evidence>
<protein>
    <submittedName>
        <fullName evidence="2">Uncharacterized protein</fullName>
    </submittedName>
</protein>
<dbReference type="eggNOG" id="ENOG502TGGM">
    <property type="taxonomic scope" value="Eukaryota"/>
</dbReference>
<reference evidence="2" key="1">
    <citation type="submission" date="2007-07" db="EMBL/GenBank/DDBJ databases">
        <title>PCAP assembly of the Caenorhabditis remanei genome.</title>
        <authorList>
            <consortium name="The Caenorhabditis remanei Sequencing Consortium"/>
            <person name="Wilson R.K."/>
        </authorList>
    </citation>
    <scope>NUCLEOTIDE SEQUENCE [LARGE SCALE GENOMIC DNA]</scope>
    <source>
        <strain evidence="2">PB4641</strain>
    </source>
</reference>
<accession>E3MGA2</accession>
<dbReference type="FunCoup" id="E3MGA2">
    <property type="interactions" value="1730"/>
</dbReference>
<dbReference type="AlphaFoldDB" id="E3MGA2"/>